<accession>A0A1D9PZH0</accession>
<dbReference type="KEGG" id="ssl:SS1G_00250"/>
<dbReference type="VEuPathDB" id="FungiDB:sscle_03g028600"/>
<organism evidence="1 2">
    <name type="scientific">Sclerotinia sclerotiorum (strain ATCC 18683 / 1980 / Ss-1)</name>
    <name type="common">White mold</name>
    <name type="synonym">Whetzelinia sclerotiorum</name>
    <dbReference type="NCBI Taxonomy" id="665079"/>
    <lineage>
        <taxon>Eukaryota</taxon>
        <taxon>Fungi</taxon>
        <taxon>Dikarya</taxon>
        <taxon>Ascomycota</taxon>
        <taxon>Pezizomycotina</taxon>
        <taxon>Leotiomycetes</taxon>
        <taxon>Helotiales</taxon>
        <taxon>Sclerotiniaceae</taxon>
        <taxon>Sclerotinia</taxon>
    </lineage>
</organism>
<dbReference type="OrthoDB" id="10408174at2759"/>
<gene>
    <name evidence="1" type="ORF">sscle_03g028600</name>
</gene>
<name>A0A1D9PZH0_SCLS1</name>
<dbReference type="RefSeq" id="XP_001598164.1">
    <property type="nucleotide sequence ID" value="XM_001598114.1"/>
</dbReference>
<dbReference type="Proteomes" id="UP000177798">
    <property type="component" value="Chromosome 3"/>
</dbReference>
<protein>
    <submittedName>
        <fullName evidence="1">Uncharacterized protein</fullName>
    </submittedName>
</protein>
<sequence length="60" mass="6832">MAMWCWRYGISSLSLAGHKHAVAVGIVYSISERIFEECREEWNRIKKATKNDVGDSESGK</sequence>
<evidence type="ECO:0000313" key="2">
    <source>
        <dbReference type="Proteomes" id="UP000177798"/>
    </source>
</evidence>
<proteinExistence type="predicted"/>
<dbReference type="EMBL" id="CP017816">
    <property type="protein sequence ID" value="APA08090.1"/>
    <property type="molecule type" value="Genomic_DNA"/>
</dbReference>
<evidence type="ECO:0000313" key="1">
    <source>
        <dbReference type="EMBL" id="APA08090.1"/>
    </source>
</evidence>
<reference evidence="2" key="1">
    <citation type="journal article" date="2017" name="Genome Biol. Evol.">
        <title>The complete genome sequence of the phytopathogenic fungus Sclerotinia sclerotiorum reveals insights into the genome architecture of broad host range pathogens.</title>
        <authorList>
            <person name="Derbyshire M."/>
            <person name="Denton-Giles M."/>
            <person name="Hegedus D."/>
            <person name="Seifbarghy S."/>
            <person name="Rollins J."/>
            <person name="van Kan J."/>
            <person name="Seidl M.F."/>
            <person name="Faino L."/>
            <person name="Mbengue M."/>
            <person name="Navaud O."/>
            <person name="Raffaele S."/>
            <person name="Hammond-Kosack K."/>
            <person name="Heard S."/>
            <person name="Oliver R."/>
        </authorList>
    </citation>
    <scope>NUCLEOTIDE SEQUENCE [LARGE SCALE GENOMIC DNA]</scope>
    <source>
        <strain evidence="2">ATCC 18683 / 1980 / Ss-1</strain>
    </source>
</reference>
<dbReference type="AlphaFoldDB" id="A0A1D9PZH0"/>